<dbReference type="HOGENOM" id="CLU_1090305_0_0_1"/>
<evidence type="ECO:0000256" key="1">
    <source>
        <dbReference type="SAM" id="MobiDB-lite"/>
    </source>
</evidence>
<feature type="region of interest" description="Disordered" evidence="1">
    <location>
        <begin position="1"/>
        <end position="191"/>
    </location>
</feature>
<dbReference type="AlphaFoldDB" id="T5AAQ6"/>
<reference evidence="2 3" key="1">
    <citation type="journal article" date="2013" name="Chin. Sci. Bull.">
        <title>Genome survey uncovers the secrets of sex and lifestyle in caterpillar fungus.</title>
        <authorList>
            <person name="Hu X."/>
            <person name="Zhang Y."/>
            <person name="Xiao G."/>
            <person name="Zheng P."/>
            <person name="Xia Y."/>
            <person name="Zhang X."/>
            <person name="St Leger R.J."/>
            <person name="Liu X."/>
            <person name="Wang C."/>
        </authorList>
    </citation>
    <scope>NUCLEOTIDE SEQUENCE [LARGE SCALE GENOMIC DNA]</scope>
    <source>
        <strain evidence="3">Co18 / CGMCC 3.14243</strain>
        <tissue evidence="2">Fruit-body</tissue>
    </source>
</reference>
<gene>
    <name evidence="2" type="ORF">OCS_04785</name>
</gene>
<name>T5AAQ6_OPHSC</name>
<feature type="compositionally biased region" description="Acidic residues" evidence="1">
    <location>
        <begin position="120"/>
        <end position="134"/>
    </location>
</feature>
<proteinExistence type="predicted"/>
<evidence type="ECO:0000313" key="3">
    <source>
        <dbReference type="Proteomes" id="UP000019374"/>
    </source>
</evidence>
<feature type="compositionally biased region" description="Acidic residues" evidence="1">
    <location>
        <begin position="146"/>
        <end position="158"/>
    </location>
</feature>
<evidence type="ECO:0000313" key="2">
    <source>
        <dbReference type="EMBL" id="EQK99500.1"/>
    </source>
</evidence>
<feature type="compositionally biased region" description="Basic and acidic residues" evidence="1">
    <location>
        <begin position="30"/>
        <end position="60"/>
    </location>
</feature>
<accession>T5AAQ6</accession>
<organism evidence="2 3">
    <name type="scientific">Ophiocordyceps sinensis (strain Co18 / CGMCC 3.14243)</name>
    <name type="common">Yarsagumba caterpillar fungus</name>
    <name type="synonym">Hirsutella sinensis</name>
    <dbReference type="NCBI Taxonomy" id="911162"/>
    <lineage>
        <taxon>Eukaryota</taxon>
        <taxon>Fungi</taxon>
        <taxon>Dikarya</taxon>
        <taxon>Ascomycota</taxon>
        <taxon>Pezizomycotina</taxon>
        <taxon>Sordariomycetes</taxon>
        <taxon>Hypocreomycetidae</taxon>
        <taxon>Hypocreales</taxon>
        <taxon>Ophiocordycipitaceae</taxon>
        <taxon>Ophiocordyceps</taxon>
    </lineage>
</organism>
<sequence>MAALKAELAHGMMGVPESSDASSNADDDEPARTDIMEVERLARHGMNSHDDPPRVADVKQKSNRGGDAGEEGEVKEDEDADGNELQKSNRGGDAGEEGEVKEDEDADGNELQKSNRGGDAGEEDEVKEDEDADGNESQKSNRDGDAGEEGEVKEDEDADGNKSVDMDLSSDTGEGVAGEHGSAPGDATALETAKMALLSRIAEDAPERADEKDREAAKLRLRMNMRATLNMVLTVAGDFYGQRDLLQFREPFVGI</sequence>
<dbReference type="EMBL" id="KE653306">
    <property type="protein sequence ID" value="EQK99500.1"/>
    <property type="molecule type" value="Genomic_DNA"/>
</dbReference>
<feature type="compositionally biased region" description="Acidic residues" evidence="1">
    <location>
        <begin position="68"/>
        <end position="82"/>
    </location>
</feature>
<feature type="compositionally biased region" description="Acidic residues" evidence="1">
    <location>
        <begin position="94"/>
        <end position="108"/>
    </location>
</feature>
<dbReference type="Proteomes" id="UP000019374">
    <property type="component" value="Unassembled WGS sequence"/>
</dbReference>
<protein>
    <submittedName>
        <fullName evidence="2">V-snare</fullName>
    </submittedName>
</protein>